<protein>
    <submittedName>
        <fullName evidence="1">Uncharacterized protein</fullName>
    </submittedName>
</protein>
<organism evidence="1 2">
    <name type="scientific">Candidatus Amesbacteria bacterium RIFCSPLOWO2_01_FULL_48_25</name>
    <dbReference type="NCBI Taxonomy" id="1797259"/>
    <lineage>
        <taxon>Bacteria</taxon>
        <taxon>Candidatus Amesiibacteriota</taxon>
    </lineage>
</organism>
<reference evidence="1 2" key="1">
    <citation type="journal article" date="2016" name="Nat. Commun.">
        <title>Thousands of microbial genomes shed light on interconnected biogeochemical processes in an aquifer system.</title>
        <authorList>
            <person name="Anantharaman K."/>
            <person name="Brown C.T."/>
            <person name="Hug L.A."/>
            <person name="Sharon I."/>
            <person name="Castelle C.J."/>
            <person name="Probst A.J."/>
            <person name="Thomas B.C."/>
            <person name="Singh A."/>
            <person name="Wilkins M.J."/>
            <person name="Karaoz U."/>
            <person name="Brodie E.L."/>
            <person name="Williams K.H."/>
            <person name="Hubbard S.S."/>
            <person name="Banfield J.F."/>
        </authorList>
    </citation>
    <scope>NUCLEOTIDE SEQUENCE [LARGE SCALE GENOMIC DNA]</scope>
</reference>
<dbReference type="EMBL" id="MEXN01000005">
    <property type="protein sequence ID" value="OGD03703.1"/>
    <property type="molecule type" value="Genomic_DNA"/>
</dbReference>
<comment type="caution">
    <text evidence="1">The sequence shown here is derived from an EMBL/GenBank/DDBJ whole genome shotgun (WGS) entry which is preliminary data.</text>
</comment>
<dbReference type="STRING" id="1797259.A2989_03410"/>
<dbReference type="AlphaFoldDB" id="A0A1F4ZBQ2"/>
<gene>
    <name evidence="1" type="ORF">A2989_03410</name>
</gene>
<evidence type="ECO:0000313" key="2">
    <source>
        <dbReference type="Proteomes" id="UP000177080"/>
    </source>
</evidence>
<sequence>MLDLYNNIFGLQITHFYTGSYRTNYSPKFIPLGNNSYLSQLRKNVGMAQSRSLPIGSYPTFWAKTLPTTENHYPSLF</sequence>
<accession>A0A1F4ZBQ2</accession>
<name>A0A1F4ZBQ2_9BACT</name>
<proteinExistence type="predicted"/>
<dbReference type="Proteomes" id="UP000177080">
    <property type="component" value="Unassembled WGS sequence"/>
</dbReference>
<evidence type="ECO:0000313" key="1">
    <source>
        <dbReference type="EMBL" id="OGD03703.1"/>
    </source>
</evidence>